<protein>
    <submittedName>
        <fullName evidence="2">Uncharacterized protein</fullName>
    </submittedName>
</protein>
<organism evidence="2 3">
    <name type="scientific">Cercophora newfieldiana</name>
    <dbReference type="NCBI Taxonomy" id="92897"/>
    <lineage>
        <taxon>Eukaryota</taxon>
        <taxon>Fungi</taxon>
        <taxon>Dikarya</taxon>
        <taxon>Ascomycota</taxon>
        <taxon>Pezizomycotina</taxon>
        <taxon>Sordariomycetes</taxon>
        <taxon>Sordariomycetidae</taxon>
        <taxon>Sordariales</taxon>
        <taxon>Lasiosphaeriaceae</taxon>
        <taxon>Cercophora</taxon>
    </lineage>
</organism>
<proteinExistence type="predicted"/>
<keyword evidence="1" id="KW-0472">Membrane</keyword>
<feature type="transmembrane region" description="Helical" evidence="1">
    <location>
        <begin position="526"/>
        <end position="546"/>
    </location>
</feature>
<evidence type="ECO:0000256" key="1">
    <source>
        <dbReference type="SAM" id="Phobius"/>
    </source>
</evidence>
<accession>A0AA40CS68</accession>
<keyword evidence="1" id="KW-0812">Transmembrane</keyword>
<dbReference type="Proteomes" id="UP001174936">
    <property type="component" value="Unassembled WGS sequence"/>
</dbReference>
<evidence type="ECO:0000313" key="2">
    <source>
        <dbReference type="EMBL" id="KAK0649235.1"/>
    </source>
</evidence>
<gene>
    <name evidence="2" type="ORF">B0T16DRAFT_389320</name>
</gene>
<evidence type="ECO:0000313" key="3">
    <source>
        <dbReference type="Proteomes" id="UP001174936"/>
    </source>
</evidence>
<keyword evidence="1" id="KW-1133">Transmembrane helix</keyword>
<keyword evidence="3" id="KW-1185">Reference proteome</keyword>
<name>A0AA40CS68_9PEZI</name>
<dbReference type="EMBL" id="JAULSV010000003">
    <property type="protein sequence ID" value="KAK0649235.1"/>
    <property type="molecule type" value="Genomic_DNA"/>
</dbReference>
<sequence length="637" mass="68936">MPKGSLVRIMEGPRMPAVLATASLLISSVSSVAILILSAQEWASSESFVVEISGARPTVSILVQLFSQTLGLLQVSSLCAVLALSFRCYAAKSSFSLYWLQFVNLVHSTAFRWDLPWRYFLALCAFIVFSLVPAAVWSGAITPTIITINETVPYVIPLIENARLSTNPLFNAGAGNQKGYTGHCTIIRDNATVLDPTARAANASSRDGYGSFHFCFNSLRPALLYSAAHASSSVRTPTQQLSVRRKLDLSGYSYLGRSYGVGMGVGITGIPDAKNPLSLIFHEQGILTTVACSRNSSSIFRINCTSDPSPTCTTITRGTLPEGRDASLGTSEFFNTDYSNSAFLSNDVMSWGSDYQNSSSTTWISIATGYNKTDVRDLYSFAEFDKTQCLLSFQAAEFQVAVDVSTKTMVVSPTAAKVAWPSHADVVLTELSTEHNYISYNNGNNAGSQLGHALRSNLNSLRALSGVPGSDRDDDSLLRSLEDFFADLMDNSLIAYNEAMLIGQNSRQTVEAIVSRHAVRFGSPTFVYAAFAINVIFLGVFIFEAWRTHWWHDISGLDLNSIASVVVGASAGGSTLSSFVGKTENVTSESQDGWEMQNAAVDIRRARLRVKRVEPGQLALVLADGDVSEEIALINVG</sequence>
<comment type="caution">
    <text evidence="2">The sequence shown here is derived from an EMBL/GenBank/DDBJ whole genome shotgun (WGS) entry which is preliminary data.</text>
</comment>
<reference evidence="2" key="1">
    <citation type="submission" date="2023-06" db="EMBL/GenBank/DDBJ databases">
        <title>Genome-scale phylogeny and comparative genomics of the fungal order Sordariales.</title>
        <authorList>
            <consortium name="Lawrence Berkeley National Laboratory"/>
            <person name="Hensen N."/>
            <person name="Bonometti L."/>
            <person name="Westerberg I."/>
            <person name="Brannstrom I.O."/>
            <person name="Guillou S."/>
            <person name="Cros-Aarteil S."/>
            <person name="Calhoun S."/>
            <person name="Haridas S."/>
            <person name="Kuo A."/>
            <person name="Mondo S."/>
            <person name="Pangilinan J."/>
            <person name="Riley R."/>
            <person name="Labutti K."/>
            <person name="Andreopoulos B."/>
            <person name="Lipzen A."/>
            <person name="Chen C."/>
            <person name="Yanf M."/>
            <person name="Daum C."/>
            <person name="Ng V."/>
            <person name="Clum A."/>
            <person name="Steindorff A."/>
            <person name="Ohm R."/>
            <person name="Martin F."/>
            <person name="Silar P."/>
            <person name="Natvig D."/>
            <person name="Lalanne C."/>
            <person name="Gautier V."/>
            <person name="Ament-Velasquez S.L."/>
            <person name="Kruys A."/>
            <person name="Hutchinson M.I."/>
            <person name="Powell A.J."/>
            <person name="Barry K."/>
            <person name="Miller A.N."/>
            <person name="Grigoriev I.V."/>
            <person name="Debuchy R."/>
            <person name="Gladieux P."/>
            <person name="Thoren M.H."/>
            <person name="Johannesson H."/>
        </authorList>
    </citation>
    <scope>NUCLEOTIDE SEQUENCE</scope>
    <source>
        <strain evidence="2">SMH2532-1</strain>
    </source>
</reference>
<dbReference type="AlphaFoldDB" id="A0AA40CS68"/>
<feature type="transmembrane region" description="Helical" evidence="1">
    <location>
        <begin position="119"/>
        <end position="140"/>
    </location>
</feature>